<evidence type="ECO:0000259" key="2">
    <source>
        <dbReference type="PROSITE" id="PS50943"/>
    </source>
</evidence>
<dbReference type="HOGENOM" id="CLU_908456_0_0_11"/>
<dbReference type="Proteomes" id="UP000027178">
    <property type="component" value="Unassembled WGS sequence"/>
</dbReference>
<keyword evidence="4" id="KW-1185">Reference proteome</keyword>
<dbReference type="InterPro" id="IPR010982">
    <property type="entry name" value="Lambda_DNA-bd_dom_sf"/>
</dbReference>
<proteinExistence type="predicted"/>
<dbReference type="SUPFAM" id="SSF47413">
    <property type="entry name" value="lambda repressor-like DNA-binding domains"/>
    <property type="match status" value="1"/>
</dbReference>
<dbReference type="EMBL" id="JNBY01000035">
    <property type="protein sequence ID" value="KDN87419.1"/>
    <property type="molecule type" value="Genomic_DNA"/>
</dbReference>
<evidence type="ECO:0000313" key="3">
    <source>
        <dbReference type="EMBL" id="KDN87419.1"/>
    </source>
</evidence>
<reference evidence="3 4" key="1">
    <citation type="submission" date="2014-05" db="EMBL/GenBank/DDBJ databases">
        <title>Draft Genome Sequence of Kitasatospora cheerisanensis KCTC 2395.</title>
        <authorList>
            <person name="Nam D.H."/>
        </authorList>
    </citation>
    <scope>NUCLEOTIDE SEQUENCE [LARGE SCALE GENOMIC DNA]</scope>
    <source>
        <strain evidence="3 4">KCTC 2395</strain>
    </source>
</reference>
<evidence type="ECO:0000313" key="4">
    <source>
        <dbReference type="Proteomes" id="UP000027178"/>
    </source>
</evidence>
<dbReference type="AlphaFoldDB" id="A0A066Z592"/>
<dbReference type="InterPro" id="IPR001387">
    <property type="entry name" value="Cro/C1-type_HTH"/>
</dbReference>
<accession>A0A066Z592</accession>
<feature type="region of interest" description="Disordered" evidence="1">
    <location>
        <begin position="79"/>
        <end position="110"/>
    </location>
</feature>
<protein>
    <recommendedName>
        <fullName evidence="2">HTH cro/C1-type domain-containing protein</fullName>
    </recommendedName>
</protein>
<dbReference type="eggNOG" id="COG2319">
    <property type="taxonomic scope" value="Bacteria"/>
</dbReference>
<dbReference type="PROSITE" id="PS50943">
    <property type="entry name" value="HTH_CROC1"/>
    <property type="match status" value="1"/>
</dbReference>
<comment type="caution">
    <text evidence="3">The sequence shown here is derived from an EMBL/GenBank/DDBJ whole genome shotgun (WGS) entry which is preliminary data.</text>
</comment>
<feature type="domain" description="HTH cro/C1-type" evidence="2">
    <location>
        <begin position="21"/>
        <end position="57"/>
    </location>
</feature>
<sequence length="306" mass="32611">MSRRQHPLEGEGAVVRFAERLRSTRETAGLTLRQLSRRSGFSPSTLSIAEAGKKLPSWDVTAAFVAGCGVTDTGRWRGLWESAQDGGPAPEQSAQDRQPENAFPPPAPPDFDAPALPARRGLLRRGWPFALTAAASSALTVAAMLAFTPPGTPAPRTAASAPLTYPPGDDPVPTSKCDGQVAGFGCHRKEPGAAGCWMIPGAVVRATSPLAFEGRQVAVLENWYSPTCGTHWAQIRMPAGWEARVEMSTQTARDCEPMDCQTLNHAMTPPLWTNMLFAVNQPTVALAYVKLPTGEVKKLEASTAGP</sequence>
<name>A0A066Z592_9ACTN</name>
<dbReference type="PATRIC" id="fig|1348663.4.peg.752"/>
<organism evidence="3 4">
    <name type="scientific">Kitasatospora cheerisanensis KCTC 2395</name>
    <dbReference type="NCBI Taxonomy" id="1348663"/>
    <lineage>
        <taxon>Bacteria</taxon>
        <taxon>Bacillati</taxon>
        <taxon>Actinomycetota</taxon>
        <taxon>Actinomycetes</taxon>
        <taxon>Kitasatosporales</taxon>
        <taxon>Streptomycetaceae</taxon>
        <taxon>Kitasatospora</taxon>
    </lineage>
</organism>
<dbReference type="RefSeq" id="WP_035858923.1">
    <property type="nucleotide sequence ID" value="NZ_KK853997.1"/>
</dbReference>
<evidence type="ECO:0000256" key="1">
    <source>
        <dbReference type="SAM" id="MobiDB-lite"/>
    </source>
</evidence>
<dbReference type="Pfam" id="PF13560">
    <property type="entry name" value="HTH_31"/>
    <property type="match status" value="1"/>
</dbReference>
<dbReference type="CDD" id="cd00093">
    <property type="entry name" value="HTH_XRE"/>
    <property type="match status" value="1"/>
</dbReference>
<dbReference type="GO" id="GO:0003677">
    <property type="term" value="F:DNA binding"/>
    <property type="evidence" value="ECO:0007669"/>
    <property type="project" value="InterPro"/>
</dbReference>
<dbReference type="SMART" id="SM00530">
    <property type="entry name" value="HTH_XRE"/>
    <property type="match status" value="1"/>
</dbReference>
<dbReference type="Gene3D" id="1.10.260.40">
    <property type="entry name" value="lambda repressor-like DNA-binding domains"/>
    <property type="match status" value="1"/>
</dbReference>
<gene>
    <name evidence="3" type="ORF">KCH_07910</name>
</gene>